<dbReference type="AlphaFoldDB" id="A0AAV1XJY6"/>
<comment type="caution">
    <text evidence="2">The sequence shown here is derived from an EMBL/GenBank/DDBJ whole genome shotgun (WGS) entry which is preliminary data.</text>
</comment>
<accession>A0AAV1XJY6</accession>
<name>A0AAV1XJY6_LUPLU</name>
<dbReference type="EMBL" id="CAXHTB010000015">
    <property type="protein sequence ID" value="CAL0321668.1"/>
    <property type="molecule type" value="Genomic_DNA"/>
</dbReference>
<sequence length="216" mass="23333">MRESEHVVPRPYTYQSSHAPYHKKVPISKAYSGCARRERAGTRGFGHVGKLRDSRSSSDAAQGVKGDTGVKVDAGSDISLEYVADPKDLEWLKSCMGGACGFGWIWGVEPLIDGALNSADFKEENGHVNTILCMESGDFCVDTAFNCIKEGDPTIHSVSNGSLELVDVGPTKVIDNVSKKVSVVLLEGNVGSDTVSNFDEVLLTVEKLREYGWAGF</sequence>
<organism evidence="2 3">
    <name type="scientific">Lupinus luteus</name>
    <name type="common">European yellow lupine</name>
    <dbReference type="NCBI Taxonomy" id="3873"/>
    <lineage>
        <taxon>Eukaryota</taxon>
        <taxon>Viridiplantae</taxon>
        <taxon>Streptophyta</taxon>
        <taxon>Embryophyta</taxon>
        <taxon>Tracheophyta</taxon>
        <taxon>Spermatophyta</taxon>
        <taxon>Magnoliopsida</taxon>
        <taxon>eudicotyledons</taxon>
        <taxon>Gunneridae</taxon>
        <taxon>Pentapetalae</taxon>
        <taxon>rosids</taxon>
        <taxon>fabids</taxon>
        <taxon>Fabales</taxon>
        <taxon>Fabaceae</taxon>
        <taxon>Papilionoideae</taxon>
        <taxon>50 kb inversion clade</taxon>
        <taxon>genistoids sensu lato</taxon>
        <taxon>core genistoids</taxon>
        <taxon>Genisteae</taxon>
        <taxon>Lupinus</taxon>
    </lineage>
</organism>
<evidence type="ECO:0000256" key="1">
    <source>
        <dbReference type="SAM" id="MobiDB-lite"/>
    </source>
</evidence>
<evidence type="ECO:0000313" key="3">
    <source>
        <dbReference type="Proteomes" id="UP001497480"/>
    </source>
</evidence>
<evidence type="ECO:0000313" key="2">
    <source>
        <dbReference type="EMBL" id="CAL0321668.1"/>
    </source>
</evidence>
<proteinExistence type="predicted"/>
<reference evidence="2 3" key="1">
    <citation type="submission" date="2024-03" db="EMBL/GenBank/DDBJ databases">
        <authorList>
            <person name="Martinez-Hernandez J."/>
        </authorList>
    </citation>
    <scope>NUCLEOTIDE SEQUENCE [LARGE SCALE GENOMIC DNA]</scope>
</reference>
<gene>
    <name evidence="2" type="ORF">LLUT_LOCUS22728</name>
</gene>
<dbReference type="Proteomes" id="UP001497480">
    <property type="component" value="Unassembled WGS sequence"/>
</dbReference>
<keyword evidence="3" id="KW-1185">Reference proteome</keyword>
<feature type="region of interest" description="Disordered" evidence="1">
    <location>
        <begin position="45"/>
        <end position="68"/>
    </location>
</feature>
<protein>
    <submittedName>
        <fullName evidence="2">Uncharacterized protein</fullName>
    </submittedName>
</protein>